<gene>
    <name evidence="1" type="ORF">Atai01_07700</name>
</gene>
<dbReference type="RefSeq" id="WP_285485854.1">
    <property type="nucleotide sequence ID" value="NZ_BSTI01000001.1"/>
</dbReference>
<proteinExistence type="predicted"/>
<organism evidence="1 2">
    <name type="scientific">Amycolatopsis taiwanensis</name>
    <dbReference type="NCBI Taxonomy" id="342230"/>
    <lineage>
        <taxon>Bacteria</taxon>
        <taxon>Bacillati</taxon>
        <taxon>Actinomycetota</taxon>
        <taxon>Actinomycetes</taxon>
        <taxon>Pseudonocardiales</taxon>
        <taxon>Pseudonocardiaceae</taxon>
        <taxon>Amycolatopsis</taxon>
    </lineage>
</organism>
<dbReference type="Proteomes" id="UP001165136">
    <property type="component" value="Unassembled WGS sequence"/>
</dbReference>
<protein>
    <submittedName>
        <fullName evidence="1">Uncharacterized protein</fullName>
    </submittedName>
</protein>
<sequence>MRMVYTGADEEDFLDARGRLLIELDAWSQMRQRLVDPVVVGAMLDYRFERDGLLGRWTREVLRGALLTWFPRKVVLLHPDTKSVVDAVEALLDFFEDADLLDDRSEPLPLLRSYLAEIAGEFDAAMREPANFGLAKFWAVAMAEHGVDPLDELAAQRFVERVQRGELAVDKTLLHEIAYRHYEGDPGAEPVETTPVFVLAPDDRLAADAESTLVVRRLRRFVDWLGQGRTLAEVRNLPDLVGAAKKAGVVRVFRGMLVPVKRGAPLLADPLALWRAALSYLLDDPWAFEVADELVTEPGSIPMLVELLGGGSEAILRTVRRLIDFGLVEMFPAREEHYQDLLDFAGVDSVEEVPEEERQVVRLRPLGVRAMYDARVFNGGEALTLDDLAVETAEVLLCRLAPLPSEVFDEGARLWLRERERGQAIAELSELARRTDDFEHRMLAFELLAEGGDTGIAAIRDLRDHSAAGPAALAWLLDAGLIEPSEVTGRERTYSMVDVLAAGIRSAGRKRALEEFAAQPRPAQLLFLADATICGNPRTREVLECMVVAHPDRMVSNAARKALDWLQDPDR</sequence>
<name>A0A9W6QU93_9PSEU</name>
<comment type="caution">
    <text evidence="1">The sequence shown here is derived from an EMBL/GenBank/DDBJ whole genome shotgun (WGS) entry which is preliminary data.</text>
</comment>
<evidence type="ECO:0000313" key="1">
    <source>
        <dbReference type="EMBL" id="GLY64151.1"/>
    </source>
</evidence>
<dbReference type="EMBL" id="BSTI01000001">
    <property type="protein sequence ID" value="GLY64151.1"/>
    <property type="molecule type" value="Genomic_DNA"/>
</dbReference>
<dbReference type="AlphaFoldDB" id="A0A9W6QU93"/>
<accession>A0A9W6QU93</accession>
<reference evidence="1" key="1">
    <citation type="submission" date="2023-03" db="EMBL/GenBank/DDBJ databases">
        <title>Amycolatopsis taiwanensis NBRC 103393.</title>
        <authorList>
            <person name="Ichikawa N."/>
            <person name="Sato H."/>
            <person name="Tonouchi N."/>
        </authorList>
    </citation>
    <scope>NUCLEOTIDE SEQUENCE</scope>
    <source>
        <strain evidence="1">NBRC 103393</strain>
    </source>
</reference>
<keyword evidence="2" id="KW-1185">Reference proteome</keyword>
<evidence type="ECO:0000313" key="2">
    <source>
        <dbReference type="Proteomes" id="UP001165136"/>
    </source>
</evidence>